<evidence type="ECO:0000313" key="2">
    <source>
        <dbReference type="Proteomes" id="UP000077069"/>
    </source>
</evidence>
<dbReference type="OrthoDB" id="3749299at2759"/>
<dbReference type="InParanoid" id="A0A177CNA2"/>
<evidence type="ECO:0000313" key="1">
    <source>
        <dbReference type="EMBL" id="OAG08984.1"/>
    </source>
</evidence>
<dbReference type="Proteomes" id="UP000077069">
    <property type="component" value="Unassembled WGS sequence"/>
</dbReference>
<reference evidence="1 2" key="1">
    <citation type="submission" date="2016-05" db="EMBL/GenBank/DDBJ databases">
        <title>Comparative analysis of secretome profiles of manganese(II)-oxidizing ascomycete fungi.</title>
        <authorList>
            <consortium name="DOE Joint Genome Institute"/>
            <person name="Zeiner C.A."/>
            <person name="Purvine S.O."/>
            <person name="Zink E.M."/>
            <person name="Wu S."/>
            <person name="Pasa-Tolic L."/>
            <person name="Chaput D.L."/>
            <person name="Haridas S."/>
            <person name="Grigoriev I.V."/>
            <person name="Santelli C.M."/>
            <person name="Hansel C.M."/>
        </authorList>
    </citation>
    <scope>NUCLEOTIDE SEQUENCE [LARGE SCALE GENOMIC DNA]</scope>
    <source>
        <strain evidence="1 2">AP3s5-JAC2a</strain>
    </source>
</reference>
<gene>
    <name evidence="1" type="ORF">CC84DRAFT_1215437</name>
</gene>
<dbReference type="GeneID" id="28766207"/>
<proteinExistence type="predicted"/>
<accession>A0A177CNA2</accession>
<dbReference type="RefSeq" id="XP_018039349.1">
    <property type="nucleotide sequence ID" value="XM_018182721.1"/>
</dbReference>
<dbReference type="EMBL" id="KV441550">
    <property type="protein sequence ID" value="OAG08984.1"/>
    <property type="molecule type" value="Genomic_DNA"/>
</dbReference>
<keyword evidence="2" id="KW-1185">Reference proteome</keyword>
<sequence length="322" mass="35645">MSQPNAMLALFLDGNLSFQLTREGFAGSKPRLMIQMHDTSSAATIIIPGYQPSMKGFSLAFALQGGLLDLFDAGSNSKIPVPSNNAQPGELVVRAGAPSQWFNLRFDPCEDFGQGPPEQVPVRFLPRPIKLNVFDEATAPPQFSLSLTPTNKICHLSGEPRFGFKLEFMSHINEVITVCLYKTPLRELHGLEDVAIVEDEGGEEVEWPWGIGCWEGPEPFPSDDNFEELKPGVPYKTTFWLDKFDTRTSTGGELESLQARTRYTGMVSDDLRSGFGNWRRGNKEKLLAGDVKEKEERWKSGSGCSAQSIIEVSDPFTFETAA</sequence>
<organism evidence="1 2">
    <name type="scientific">Paraphaeosphaeria sporulosa</name>
    <dbReference type="NCBI Taxonomy" id="1460663"/>
    <lineage>
        <taxon>Eukaryota</taxon>
        <taxon>Fungi</taxon>
        <taxon>Dikarya</taxon>
        <taxon>Ascomycota</taxon>
        <taxon>Pezizomycotina</taxon>
        <taxon>Dothideomycetes</taxon>
        <taxon>Pleosporomycetidae</taxon>
        <taxon>Pleosporales</taxon>
        <taxon>Massarineae</taxon>
        <taxon>Didymosphaeriaceae</taxon>
        <taxon>Paraphaeosphaeria</taxon>
    </lineage>
</organism>
<dbReference type="AlphaFoldDB" id="A0A177CNA2"/>
<name>A0A177CNA2_9PLEO</name>
<protein>
    <submittedName>
        <fullName evidence="1">Uncharacterized protein</fullName>
    </submittedName>
</protein>